<dbReference type="Proteomes" id="UP000729402">
    <property type="component" value="Unassembled WGS sequence"/>
</dbReference>
<feature type="compositionally biased region" description="Low complexity" evidence="1">
    <location>
        <begin position="101"/>
        <end position="112"/>
    </location>
</feature>
<feature type="region of interest" description="Disordered" evidence="1">
    <location>
        <begin position="86"/>
        <end position="119"/>
    </location>
</feature>
<gene>
    <name evidence="2" type="ORF">GUJ93_ZPchr0001g32626</name>
</gene>
<dbReference type="EMBL" id="JAAALK010000288">
    <property type="protein sequence ID" value="KAG8051599.1"/>
    <property type="molecule type" value="Genomic_DNA"/>
</dbReference>
<comment type="caution">
    <text evidence="2">The sequence shown here is derived from an EMBL/GenBank/DDBJ whole genome shotgun (WGS) entry which is preliminary data.</text>
</comment>
<dbReference type="OrthoDB" id="663895at2759"/>
<protein>
    <submittedName>
        <fullName evidence="2">Uncharacterized protein</fullName>
    </submittedName>
</protein>
<proteinExistence type="predicted"/>
<evidence type="ECO:0000256" key="1">
    <source>
        <dbReference type="SAM" id="MobiDB-lite"/>
    </source>
</evidence>
<reference evidence="2" key="2">
    <citation type="submission" date="2021-02" db="EMBL/GenBank/DDBJ databases">
        <authorList>
            <person name="Kimball J.A."/>
            <person name="Haas M.W."/>
            <person name="Macchietto M."/>
            <person name="Kono T."/>
            <person name="Duquette J."/>
            <person name="Shao M."/>
        </authorList>
    </citation>
    <scope>NUCLEOTIDE SEQUENCE</scope>
    <source>
        <tissue evidence="2">Fresh leaf tissue</tissue>
    </source>
</reference>
<name>A0A8J5RR80_ZIZPA</name>
<dbReference type="AlphaFoldDB" id="A0A8J5RR80"/>
<organism evidence="2 3">
    <name type="scientific">Zizania palustris</name>
    <name type="common">Northern wild rice</name>
    <dbReference type="NCBI Taxonomy" id="103762"/>
    <lineage>
        <taxon>Eukaryota</taxon>
        <taxon>Viridiplantae</taxon>
        <taxon>Streptophyta</taxon>
        <taxon>Embryophyta</taxon>
        <taxon>Tracheophyta</taxon>
        <taxon>Spermatophyta</taxon>
        <taxon>Magnoliopsida</taxon>
        <taxon>Liliopsida</taxon>
        <taxon>Poales</taxon>
        <taxon>Poaceae</taxon>
        <taxon>BOP clade</taxon>
        <taxon>Oryzoideae</taxon>
        <taxon>Oryzeae</taxon>
        <taxon>Zizaniinae</taxon>
        <taxon>Zizania</taxon>
    </lineage>
</organism>
<evidence type="ECO:0000313" key="2">
    <source>
        <dbReference type="EMBL" id="KAG8051599.1"/>
    </source>
</evidence>
<evidence type="ECO:0000313" key="3">
    <source>
        <dbReference type="Proteomes" id="UP000729402"/>
    </source>
</evidence>
<keyword evidence="3" id="KW-1185">Reference proteome</keyword>
<sequence length="119" mass="12715">MQRLLGQSGWQKGDELRRRRLGRLLLLENPQFLVTPPDTKVAGGGAIAFSKLPAASSQDGHVGEYLYFATMSAYFDDEQQYKAAKAAAATTHLKPPPPPTAQTAAGAAAAETLSTRSRS</sequence>
<accession>A0A8J5RR80</accession>
<reference evidence="2" key="1">
    <citation type="journal article" date="2021" name="bioRxiv">
        <title>Whole Genome Assembly and Annotation of Northern Wild Rice, Zizania palustris L., Supports a Whole Genome Duplication in the Zizania Genus.</title>
        <authorList>
            <person name="Haas M."/>
            <person name="Kono T."/>
            <person name="Macchietto M."/>
            <person name="Millas R."/>
            <person name="McGilp L."/>
            <person name="Shao M."/>
            <person name="Duquette J."/>
            <person name="Hirsch C.N."/>
            <person name="Kimball J."/>
        </authorList>
    </citation>
    <scope>NUCLEOTIDE SEQUENCE</scope>
    <source>
        <tissue evidence="2">Fresh leaf tissue</tissue>
    </source>
</reference>